<dbReference type="SUPFAM" id="SSF55729">
    <property type="entry name" value="Acyl-CoA N-acyltransferases (Nat)"/>
    <property type="match status" value="1"/>
</dbReference>
<reference evidence="4 5" key="1">
    <citation type="journal article" date="2011" name="Front. Microbiol.">
        <title>Genomic signatures of strain selection and enhancement in Bacillus atrophaeus var. globigii, a historical biowarfare simulant.</title>
        <authorList>
            <person name="Gibbons H.S."/>
            <person name="Broomall S.M."/>
            <person name="McNew L.A."/>
            <person name="Daligault H."/>
            <person name="Chapman C."/>
            <person name="Bruce D."/>
            <person name="Karavis M."/>
            <person name="Krepps M."/>
            <person name="McGregor P.A."/>
            <person name="Hong C."/>
            <person name="Park K.H."/>
            <person name="Akmal A."/>
            <person name="Feldman A."/>
            <person name="Lin J.S."/>
            <person name="Chang W.E."/>
            <person name="Higgs B.W."/>
            <person name="Demirev P."/>
            <person name="Lindquist J."/>
            <person name="Liem A."/>
            <person name="Fochler E."/>
            <person name="Read T.D."/>
            <person name="Tapia R."/>
            <person name="Johnson S."/>
            <person name="Bishop-Lilly K.A."/>
            <person name="Detter C."/>
            <person name="Han C."/>
            <person name="Sozhamannan S."/>
            <person name="Rosenzweig C.N."/>
            <person name="Skowronski E.W."/>
        </authorList>
    </citation>
    <scope>NUCLEOTIDE SEQUENCE [LARGE SCALE GENOMIC DNA]</scope>
    <source>
        <strain evidence="4 5">Y4G10-17</strain>
    </source>
</reference>
<comment type="caution">
    <text evidence="4">The sequence shown here is derived from an EMBL/GenBank/DDBJ whole genome shotgun (WGS) entry which is preliminary data.</text>
</comment>
<keyword evidence="1 4" id="KW-0808">Transferase</keyword>
<keyword evidence="2" id="KW-0012">Acyltransferase</keyword>
<dbReference type="InterPro" id="IPR016181">
    <property type="entry name" value="Acyl_CoA_acyltransferase"/>
</dbReference>
<dbReference type="EMBL" id="PIPO01000006">
    <property type="protein sequence ID" value="RUO30362.1"/>
    <property type="molecule type" value="Genomic_DNA"/>
</dbReference>
<dbReference type="GO" id="GO:0016747">
    <property type="term" value="F:acyltransferase activity, transferring groups other than amino-acyl groups"/>
    <property type="evidence" value="ECO:0007669"/>
    <property type="project" value="InterPro"/>
</dbReference>
<dbReference type="PANTHER" id="PTHR43877">
    <property type="entry name" value="AMINOALKYLPHOSPHONATE N-ACETYLTRANSFERASE-RELATED-RELATED"/>
    <property type="match status" value="1"/>
</dbReference>
<accession>A0A432WD76</accession>
<sequence length="168" mass="18565">MNLLSLAIYLRNQPVTISITTATATDIPAIAELEQHYYQQEGYPAGFLYQALRQWPAALWVAQNENQLMGYALIAPAQSEQGSAAEPWLMALLVAAAGRGKGIGRKLCEAAINHCRGQGQQGLWLSVAEYNQAAMQLYLSLGFETIELRKDFLGPGEDRLLMRLALQR</sequence>
<dbReference type="Proteomes" id="UP000287823">
    <property type="component" value="Unassembled WGS sequence"/>
</dbReference>
<evidence type="ECO:0000256" key="1">
    <source>
        <dbReference type="ARBA" id="ARBA00022679"/>
    </source>
</evidence>
<dbReference type="CDD" id="cd04301">
    <property type="entry name" value="NAT_SF"/>
    <property type="match status" value="1"/>
</dbReference>
<organism evidence="4 5">
    <name type="scientific">Aliidiomarina soli</name>
    <dbReference type="NCBI Taxonomy" id="1928574"/>
    <lineage>
        <taxon>Bacteria</taxon>
        <taxon>Pseudomonadati</taxon>
        <taxon>Pseudomonadota</taxon>
        <taxon>Gammaproteobacteria</taxon>
        <taxon>Alteromonadales</taxon>
        <taxon>Idiomarinaceae</taxon>
        <taxon>Aliidiomarina</taxon>
    </lineage>
</organism>
<evidence type="ECO:0000256" key="2">
    <source>
        <dbReference type="ARBA" id="ARBA00023315"/>
    </source>
</evidence>
<gene>
    <name evidence="4" type="ORF">CWE14_13430</name>
</gene>
<evidence type="ECO:0000313" key="5">
    <source>
        <dbReference type="Proteomes" id="UP000287823"/>
    </source>
</evidence>
<dbReference type="InterPro" id="IPR000182">
    <property type="entry name" value="GNAT_dom"/>
</dbReference>
<dbReference type="InterPro" id="IPR050832">
    <property type="entry name" value="Bact_Acetyltransf"/>
</dbReference>
<dbReference type="Pfam" id="PF00583">
    <property type="entry name" value="Acetyltransf_1"/>
    <property type="match status" value="1"/>
</dbReference>
<evidence type="ECO:0000259" key="3">
    <source>
        <dbReference type="PROSITE" id="PS51186"/>
    </source>
</evidence>
<dbReference type="Gene3D" id="3.40.630.30">
    <property type="match status" value="1"/>
</dbReference>
<dbReference type="AlphaFoldDB" id="A0A432WD76"/>
<proteinExistence type="predicted"/>
<dbReference type="PROSITE" id="PS51186">
    <property type="entry name" value="GNAT"/>
    <property type="match status" value="1"/>
</dbReference>
<keyword evidence="5" id="KW-1185">Reference proteome</keyword>
<name>A0A432WD76_9GAMM</name>
<feature type="domain" description="N-acetyltransferase" evidence="3">
    <location>
        <begin position="17"/>
        <end position="167"/>
    </location>
</feature>
<protein>
    <submittedName>
        <fullName evidence="4">GNAT family N-acetyltransferase</fullName>
    </submittedName>
</protein>
<evidence type="ECO:0000313" key="4">
    <source>
        <dbReference type="EMBL" id="RUO30362.1"/>
    </source>
</evidence>